<dbReference type="Proteomes" id="UP001292094">
    <property type="component" value="Unassembled WGS sequence"/>
</dbReference>
<dbReference type="InterPro" id="IPR052384">
    <property type="entry name" value="TMTC_O-mannosyltransferase"/>
</dbReference>
<feature type="region of interest" description="Disordered" evidence="4">
    <location>
        <begin position="89"/>
        <end position="108"/>
    </location>
</feature>
<evidence type="ECO:0000256" key="3">
    <source>
        <dbReference type="ARBA" id="ARBA00023136"/>
    </source>
</evidence>
<dbReference type="PANTHER" id="PTHR44216:SF3">
    <property type="entry name" value="PROTEIN O-MANNOSYL-TRANSFERASE TMTC2"/>
    <property type="match status" value="1"/>
</dbReference>
<dbReference type="Pfam" id="PF08409">
    <property type="entry name" value="TMTC_DUF1736"/>
    <property type="match status" value="1"/>
</dbReference>
<protein>
    <recommendedName>
        <fullName evidence="6">DUF1736 domain-containing protein</fullName>
    </recommendedName>
</protein>
<evidence type="ECO:0000256" key="1">
    <source>
        <dbReference type="ARBA" id="ARBA00022737"/>
    </source>
</evidence>
<evidence type="ECO:0000313" key="8">
    <source>
        <dbReference type="Proteomes" id="UP001292094"/>
    </source>
</evidence>
<keyword evidence="5" id="KW-0812">Transmembrane</keyword>
<keyword evidence="3 5" id="KW-0472">Membrane</keyword>
<organism evidence="7 8">
    <name type="scientific">Petrolisthes manimaculis</name>
    <dbReference type="NCBI Taxonomy" id="1843537"/>
    <lineage>
        <taxon>Eukaryota</taxon>
        <taxon>Metazoa</taxon>
        <taxon>Ecdysozoa</taxon>
        <taxon>Arthropoda</taxon>
        <taxon>Crustacea</taxon>
        <taxon>Multicrustacea</taxon>
        <taxon>Malacostraca</taxon>
        <taxon>Eumalacostraca</taxon>
        <taxon>Eucarida</taxon>
        <taxon>Decapoda</taxon>
        <taxon>Pleocyemata</taxon>
        <taxon>Anomura</taxon>
        <taxon>Galatheoidea</taxon>
        <taxon>Porcellanidae</taxon>
        <taxon>Petrolisthes</taxon>
    </lineage>
</organism>
<evidence type="ECO:0000256" key="4">
    <source>
        <dbReference type="SAM" id="MobiDB-lite"/>
    </source>
</evidence>
<keyword evidence="1" id="KW-0677">Repeat</keyword>
<evidence type="ECO:0000313" key="7">
    <source>
        <dbReference type="EMBL" id="KAK4287273.1"/>
    </source>
</evidence>
<dbReference type="GO" id="GO:0000030">
    <property type="term" value="F:mannosyltransferase activity"/>
    <property type="evidence" value="ECO:0007669"/>
    <property type="project" value="TreeGrafter"/>
</dbReference>
<feature type="transmembrane region" description="Helical" evidence="5">
    <location>
        <begin position="435"/>
        <end position="466"/>
    </location>
</feature>
<comment type="caution">
    <text evidence="7">The sequence shown here is derived from an EMBL/GenBank/DDBJ whole genome shotgun (WGS) entry which is preliminary data.</text>
</comment>
<sequence>MIRAVLGNVDVVGWRAWWWWEVWHHDYWGTPLTRRASHGSWRPITTLSFRLNVALARVINVGPDATHYNHHHQEEERVVVTGDPLYPHVSQPLHHDQGNEEESVVVGDDSLYPPTSPPLLDIETNTHSLHSSYPSSLHSSYPSSLHSSHPSSLQSSYPSSSSSTTPSSFSAFSFHAVNVILHALVTAGYVGVLRGVGVGGWVCLGAGVLFAAHPVHVEAVAGVVGRAELLAALAFCLALCAYTRYLRGRVCRRWQHCGHGGFEWKDNYHHYHASPTPTPFLFFGSQSSWAWRLPRWAWLVVSVGGAGVGMACKEQGVTTLGVGLVVHAAATLVSTPTHKSVLVTVARELLPGGVAAALLVWLRVRVISPQTPSFTPADNPAAHAPNLTTRALSIGRYWSLHARLLVWPATLSFDWSQGAVPLVSRLTDPANLETAALLVSLATLAGVCEGQCLHLVVVLALALLVIPFLPSSNLPAYVGFVVAERVLYIPSMGFCLLVALGSQALWRVLPHTPTPPSPSP</sequence>
<dbReference type="PANTHER" id="PTHR44216">
    <property type="entry name" value="PROTEIN O-MANNOSYL-TRANSFERASE TMTC2"/>
    <property type="match status" value="1"/>
</dbReference>
<dbReference type="InterPro" id="IPR013618">
    <property type="entry name" value="TMTC_DUF1736"/>
</dbReference>
<keyword evidence="8" id="KW-1185">Reference proteome</keyword>
<dbReference type="GO" id="GO:0035269">
    <property type="term" value="P:protein O-linked glycosylation via mannose"/>
    <property type="evidence" value="ECO:0007669"/>
    <property type="project" value="TreeGrafter"/>
</dbReference>
<dbReference type="AlphaFoldDB" id="A0AAE1NCG2"/>
<dbReference type="GO" id="GO:0005789">
    <property type="term" value="C:endoplasmic reticulum membrane"/>
    <property type="evidence" value="ECO:0007669"/>
    <property type="project" value="TreeGrafter"/>
</dbReference>
<feature type="transmembrane region" description="Helical" evidence="5">
    <location>
        <begin position="198"/>
        <end position="217"/>
    </location>
</feature>
<accession>A0AAE1NCG2</accession>
<dbReference type="EMBL" id="JAWZYT010006970">
    <property type="protein sequence ID" value="KAK4287273.1"/>
    <property type="molecule type" value="Genomic_DNA"/>
</dbReference>
<reference evidence="7" key="1">
    <citation type="submission" date="2023-11" db="EMBL/GenBank/DDBJ databases">
        <title>Genome assemblies of two species of porcelain crab, Petrolisthes cinctipes and Petrolisthes manimaculis (Anomura: Porcellanidae).</title>
        <authorList>
            <person name="Angst P."/>
        </authorList>
    </citation>
    <scope>NUCLEOTIDE SEQUENCE</scope>
    <source>
        <strain evidence="7">PB745_02</strain>
        <tissue evidence="7">Gill</tissue>
    </source>
</reference>
<feature type="transmembrane region" description="Helical" evidence="5">
    <location>
        <begin position="486"/>
        <end position="506"/>
    </location>
</feature>
<gene>
    <name evidence="7" type="ORF">Pmani_039654</name>
</gene>
<evidence type="ECO:0000256" key="2">
    <source>
        <dbReference type="ARBA" id="ARBA00022803"/>
    </source>
</evidence>
<feature type="transmembrane region" description="Helical" evidence="5">
    <location>
        <begin position="229"/>
        <end position="246"/>
    </location>
</feature>
<feature type="domain" description="DUF1736" evidence="6">
    <location>
        <begin position="370"/>
        <end position="441"/>
    </location>
</feature>
<proteinExistence type="predicted"/>
<feature type="non-terminal residue" evidence="7">
    <location>
        <position position="520"/>
    </location>
</feature>
<keyword evidence="5" id="KW-1133">Transmembrane helix</keyword>
<evidence type="ECO:0000256" key="5">
    <source>
        <dbReference type="SAM" id="Phobius"/>
    </source>
</evidence>
<name>A0AAE1NCG2_9EUCA</name>
<evidence type="ECO:0000259" key="6">
    <source>
        <dbReference type="Pfam" id="PF08409"/>
    </source>
</evidence>
<keyword evidence="2" id="KW-0802">TPR repeat</keyword>